<evidence type="ECO:0000256" key="1">
    <source>
        <dbReference type="SAM" id="Phobius"/>
    </source>
</evidence>
<geneLocation type="mitochondrion" evidence="2"/>
<evidence type="ECO:0000313" key="2">
    <source>
        <dbReference type="EMBL" id="KUM50035.1"/>
    </source>
</evidence>
<protein>
    <submittedName>
        <fullName evidence="2">Uncharacterized protein</fullName>
    </submittedName>
</protein>
<keyword evidence="1" id="KW-1133">Transmembrane helix</keyword>
<accession>A0A101M2W9</accession>
<feature type="transmembrane region" description="Helical" evidence="1">
    <location>
        <begin position="6"/>
        <end position="27"/>
    </location>
</feature>
<reference evidence="2" key="1">
    <citation type="journal article" date="2015" name="Genome Biol. Evol.">
        <title>Organellar Genomes of White Spruce (Picea glauca): Assembly and Annotation.</title>
        <authorList>
            <person name="Jackman S.D."/>
            <person name="Warren R.L."/>
            <person name="Gibb E.A."/>
            <person name="Vandervalk B.P."/>
            <person name="Mohamadi H."/>
            <person name="Chu J."/>
            <person name="Raymond A."/>
            <person name="Pleasance S."/>
            <person name="Coope R."/>
            <person name="Wildung M.R."/>
            <person name="Ritland C.E."/>
            <person name="Bousquet J."/>
            <person name="Jones S.J."/>
            <person name="Bohlmann J."/>
            <person name="Birol I."/>
        </authorList>
    </citation>
    <scope>NUCLEOTIDE SEQUENCE [LARGE SCALE GENOMIC DNA]</scope>
    <source>
        <tissue evidence="2">Flushing bud</tissue>
    </source>
</reference>
<organism evidence="2">
    <name type="scientific">Picea glauca</name>
    <name type="common">White spruce</name>
    <name type="synonym">Pinus glauca</name>
    <dbReference type="NCBI Taxonomy" id="3330"/>
    <lineage>
        <taxon>Eukaryota</taxon>
        <taxon>Viridiplantae</taxon>
        <taxon>Streptophyta</taxon>
        <taxon>Embryophyta</taxon>
        <taxon>Tracheophyta</taxon>
        <taxon>Spermatophyta</taxon>
        <taxon>Pinopsida</taxon>
        <taxon>Pinidae</taxon>
        <taxon>Conifers I</taxon>
        <taxon>Pinales</taxon>
        <taxon>Pinaceae</taxon>
        <taxon>Picea</taxon>
    </lineage>
</organism>
<dbReference type="AlphaFoldDB" id="A0A101M2W9"/>
<comment type="caution">
    <text evidence="2">The sequence shown here is derived from an EMBL/GenBank/DDBJ whole genome shotgun (WGS) entry which is preliminary data.</text>
</comment>
<keyword evidence="1" id="KW-0472">Membrane</keyword>
<gene>
    <name evidence="2" type="ORF">ABT39_MTgene3263</name>
</gene>
<keyword evidence="1" id="KW-0812">Transmembrane</keyword>
<proteinExistence type="predicted"/>
<keyword evidence="2" id="KW-0496">Mitochondrion</keyword>
<sequence length="52" mass="5977">MQLEDQLFTFLLPLSLPLLLALMLLSLDQRNPDMELNEPELQPLPMMVEPGQ</sequence>
<dbReference type="EMBL" id="LKAM01000002">
    <property type="protein sequence ID" value="KUM50035.1"/>
    <property type="molecule type" value="Genomic_DNA"/>
</dbReference>
<name>A0A101M2W9_PICGL</name>